<organism evidence="2 3">
    <name type="scientific">Rhodobaculum claviforme</name>
    <dbReference type="NCBI Taxonomy" id="1549854"/>
    <lineage>
        <taxon>Bacteria</taxon>
        <taxon>Pseudomonadati</taxon>
        <taxon>Pseudomonadota</taxon>
        <taxon>Alphaproteobacteria</taxon>
        <taxon>Rhodobacterales</taxon>
        <taxon>Paracoccaceae</taxon>
        <taxon>Rhodobaculum</taxon>
    </lineage>
</organism>
<dbReference type="Proteomes" id="UP000706333">
    <property type="component" value="Unassembled WGS sequence"/>
</dbReference>
<proteinExistence type="predicted"/>
<evidence type="ECO:0000259" key="1">
    <source>
        <dbReference type="Pfam" id="PF01814"/>
    </source>
</evidence>
<dbReference type="Pfam" id="PF01814">
    <property type="entry name" value="Hemerythrin"/>
    <property type="match status" value="1"/>
</dbReference>
<name>A0A934TJ95_9RHOB</name>
<dbReference type="InterPro" id="IPR012312">
    <property type="entry name" value="Hemerythrin-like"/>
</dbReference>
<keyword evidence="3" id="KW-1185">Reference proteome</keyword>
<protein>
    <recommendedName>
        <fullName evidence="1">Hemerythrin-like domain-containing protein</fullName>
    </recommendedName>
</protein>
<dbReference type="Gene3D" id="1.20.120.520">
    <property type="entry name" value="nmb1532 protein domain like"/>
    <property type="match status" value="1"/>
</dbReference>
<dbReference type="AlphaFoldDB" id="A0A934TJ95"/>
<reference evidence="2" key="2">
    <citation type="journal article" date="2020" name="Microorganisms">
        <title>Osmotic Adaptation and Compatible Solute Biosynthesis of Phototrophic Bacteria as Revealed from Genome Analyses.</title>
        <authorList>
            <person name="Imhoff J.F."/>
            <person name="Rahn T."/>
            <person name="Kunzel S."/>
            <person name="Keller A."/>
            <person name="Neulinger S.C."/>
        </authorList>
    </citation>
    <scope>NUCLEOTIDE SEQUENCE</scope>
    <source>
        <strain evidence="2">LMG 28126</strain>
    </source>
</reference>
<comment type="caution">
    <text evidence="2">The sequence shown here is derived from an EMBL/GenBank/DDBJ whole genome shotgun (WGS) entry which is preliminary data.</text>
</comment>
<feature type="domain" description="Hemerythrin-like" evidence="1">
    <location>
        <begin position="36"/>
        <end position="177"/>
    </location>
</feature>
<gene>
    <name evidence="2" type="ORF">CCR87_07425</name>
</gene>
<evidence type="ECO:0000313" key="2">
    <source>
        <dbReference type="EMBL" id="MBK5927170.1"/>
    </source>
</evidence>
<sequence length="185" mass="21178">MRDLETRDGLPEGLRVLLRDYPRDIWQSHRNFDALTRFWLDRHLMFRDLLRRVTAETEAFLDRRTEGRVYAARSARLTGLLLNELHGHHRIEDMQYFPVLSGLERRLSAGFDLLDGDHHALDGHLHTLAEETNAALRAVQSGAGARVRAGAAHARLGAFAGFLDRHLIDEEDLVIPVILHHAPRF</sequence>
<dbReference type="EMBL" id="NHSD01000215">
    <property type="protein sequence ID" value="MBK5927170.1"/>
    <property type="molecule type" value="Genomic_DNA"/>
</dbReference>
<reference evidence="2" key="1">
    <citation type="submission" date="2017-05" db="EMBL/GenBank/DDBJ databases">
        <authorList>
            <person name="Imhoff J.F."/>
            <person name="Rahn T."/>
            <person name="Kuenzel S."/>
            <person name="Neulinger S.C."/>
        </authorList>
    </citation>
    <scope>NUCLEOTIDE SEQUENCE</scope>
    <source>
        <strain evidence="2">LMG 28126</strain>
    </source>
</reference>
<evidence type="ECO:0000313" key="3">
    <source>
        <dbReference type="Proteomes" id="UP000706333"/>
    </source>
</evidence>
<accession>A0A934TJ95</accession>